<evidence type="ECO:0000256" key="1">
    <source>
        <dbReference type="SAM" id="MobiDB-lite"/>
    </source>
</evidence>
<dbReference type="VEuPathDB" id="VectorBase:SSCA001744"/>
<reference evidence="3 4" key="1">
    <citation type="journal article" date="2015" name="Parasit. Vectors">
        <title>Draft genome of the scabies mite.</title>
        <authorList>
            <person name="Rider S.D.Jr."/>
            <person name="Morgan M.S."/>
            <person name="Arlian L.G."/>
        </authorList>
    </citation>
    <scope>NUCLEOTIDE SEQUENCE [LARGE SCALE GENOMIC DNA]</scope>
    <source>
        <strain evidence="3">Arlian Lab</strain>
    </source>
</reference>
<evidence type="ECO:0000313" key="4">
    <source>
        <dbReference type="Proteomes" id="UP000616769"/>
    </source>
</evidence>
<keyword evidence="2" id="KW-0812">Transmembrane</keyword>
<dbReference type="EMBL" id="JXLN01012531">
    <property type="protein sequence ID" value="KPM08590.1"/>
    <property type="molecule type" value="Genomic_DNA"/>
</dbReference>
<name>A0A132ADR9_SARSC</name>
<sequence length="144" mass="17066">MSFVMREYGLEESFENFWFDTVIIQVHYLLYSLLFWFVLVKHINPNIFTDLWEEIKHFFLRESKMINNLMRVINSSTVSDQTSDEISFKNDVKIGQNNEDSNYDDDEEEEDDEIDGDGEGDKYDESGDVFDHQLLNDVGIKKKN</sequence>
<accession>A0A132ADR9</accession>
<comment type="caution">
    <text evidence="3">The sequence shown here is derived from an EMBL/GenBank/DDBJ whole genome shotgun (WGS) entry which is preliminary data.</text>
</comment>
<gene>
    <name evidence="3" type="ORF">QR98_0071120</name>
</gene>
<feature type="compositionally biased region" description="Basic and acidic residues" evidence="1">
    <location>
        <begin position="119"/>
        <end position="128"/>
    </location>
</feature>
<evidence type="ECO:0000313" key="3">
    <source>
        <dbReference type="EMBL" id="KPM08590.1"/>
    </source>
</evidence>
<keyword evidence="2" id="KW-1133">Transmembrane helix</keyword>
<feature type="region of interest" description="Disordered" evidence="1">
    <location>
        <begin position="77"/>
        <end position="128"/>
    </location>
</feature>
<dbReference type="Proteomes" id="UP000616769">
    <property type="component" value="Unassembled WGS sequence"/>
</dbReference>
<feature type="compositionally biased region" description="Acidic residues" evidence="1">
    <location>
        <begin position="101"/>
        <end position="118"/>
    </location>
</feature>
<protein>
    <submittedName>
        <fullName evidence="3">Uncharacterized protein</fullName>
    </submittedName>
</protein>
<evidence type="ECO:0000256" key="2">
    <source>
        <dbReference type="SAM" id="Phobius"/>
    </source>
</evidence>
<proteinExistence type="predicted"/>
<dbReference type="OrthoDB" id="66620at2759"/>
<dbReference type="AlphaFoldDB" id="A0A132ADR9"/>
<keyword evidence="2" id="KW-0472">Membrane</keyword>
<feature type="transmembrane region" description="Helical" evidence="2">
    <location>
        <begin position="17"/>
        <end position="39"/>
    </location>
</feature>
<organism evidence="3 4">
    <name type="scientific">Sarcoptes scabiei</name>
    <name type="common">Itch mite</name>
    <name type="synonym">Acarus scabiei</name>
    <dbReference type="NCBI Taxonomy" id="52283"/>
    <lineage>
        <taxon>Eukaryota</taxon>
        <taxon>Metazoa</taxon>
        <taxon>Ecdysozoa</taxon>
        <taxon>Arthropoda</taxon>
        <taxon>Chelicerata</taxon>
        <taxon>Arachnida</taxon>
        <taxon>Acari</taxon>
        <taxon>Acariformes</taxon>
        <taxon>Sarcoptiformes</taxon>
        <taxon>Astigmata</taxon>
        <taxon>Psoroptidia</taxon>
        <taxon>Sarcoptoidea</taxon>
        <taxon>Sarcoptidae</taxon>
        <taxon>Sarcoptinae</taxon>
        <taxon>Sarcoptes</taxon>
    </lineage>
</organism>